<proteinExistence type="predicted"/>
<evidence type="ECO:0000313" key="2">
    <source>
        <dbReference type="EMBL" id="EYE99917.1"/>
    </source>
</evidence>
<keyword evidence="1" id="KW-0472">Membrane</keyword>
<dbReference type="AlphaFoldDB" id="A0A017SSF4"/>
<gene>
    <name evidence="2" type="ORF">EURHEDRAFT_407928</name>
</gene>
<keyword evidence="1" id="KW-1133">Transmembrane helix</keyword>
<accession>A0A017SSF4</accession>
<organism evidence="2 3">
    <name type="scientific">Aspergillus ruber (strain CBS 135680)</name>
    <dbReference type="NCBI Taxonomy" id="1388766"/>
    <lineage>
        <taxon>Eukaryota</taxon>
        <taxon>Fungi</taxon>
        <taxon>Dikarya</taxon>
        <taxon>Ascomycota</taxon>
        <taxon>Pezizomycotina</taxon>
        <taxon>Eurotiomycetes</taxon>
        <taxon>Eurotiomycetidae</taxon>
        <taxon>Eurotiales</taxon>
        <taxon>Aspergillaceae</taxon>
        <taxon>Aspergillus</taxon>
        <taxon>Aspergillus subgen. Aspergillus</taxon>
    </lineage>
</organism>
<protein>
    <submittedName>
        <fullName evidence="2">Uncharacterized protein</fullName>
    </submittedName>
</protein>
<name>A0A017SSF4_ASPRC</name>
<evidence type="ECO:0000256" key="1">
    <source>
        <dbReference type="SAM" id="Phobius"/>
    </source>
</evidence>
<keyword evidence="3" id="KW-1185">Reference proteome</keyword>
<dbReference type="EMBL" id="KK088411">
    <property type="protein sequence ID" value="EYE99917.1"/>
    <property type="molecule type" value="Genomic_DNA"/>
</dbReference>
<dbReference type="RefSeq" id="XP_040643605.1">
    <property type="nucleotide sequence ID" value="XM_040780697.1"/>
</dbReference>
<evidence type="ECO:0000313" key="3">
    <source>
        <dbReference type="Proteomes" id="UP000019804"/>
    </source>
</evidence>
<reference evidence="3" key="1">
    <citation type="journal article" date="2014" name="Nat. Commun.">
        <title>Genomic adaptations of the halophilic Dead Sea filamentous fungus Eurotium rubrum.</title>
        <authorList>
            <person name="Kis-Papo T."/>
            <person name="Weig A.R."/>
            <person name="Riley R."/>
            <person name="Persoh D."/>
            <person name="Salamov A."/>
            <person name="Sun H."/>
            <person name="Lipzen A."/>
            <person name="Wasser S.P."/>
            <person name="Rambold G."/>
            <person name="Grigoriev I.V."/>
            <person name="Nevo E."/>
        </authorList>
    </citation>
    <scope>NUCLEOTIDE SEQUENCE [LARGE SCALE GENOMIC DNA]</scope>
    <source>
        <strain evidence="3">CBS 135680</strain>
    </source>
</reference>
<dbReference type="GeneID" id="63695821"/>
<dbReference type="Proteomes" id="UP000019804">
    <property type="component" value="Unassembled WGS sequence"/>
</dbReference>
<keyword evidence="1" id="KW-0812">Transmembrane</keyword>
<feature type="transmembrane region" description="Helical" evidence="1">
    <location>
        <begin position="44"/>
        <end position="65"/>
    </location>
</feature>
<dbReference type="HOGENOM" id="CLU_2209484_0_0_1"/>
<sequence>MASRKNPCWWFSVCILSSFSVARRTLQFGFGLAGIRFKRSFRSLFYYHIPCFIYALTYLGSGLMFDRVIDSLYVRLSPSLSAMASPQCARKVDATPTSDFIDHCPVV</sequence>